<dbReference type="EMBL" id="JAZEWV010000033">
    <property type="protein sequence ID" value="MEE4545747.1"/>
    <property type="molecule type" value="Genomic_DNA"/>
</dbReference>
<dbReference type="Proteomes" id="UP001344658">
    <property type="component" value="Unassembled WGS sequence"/>
</dbReference>
<organism evidence="1 2">
    <name type="scientific">Actinacidiphila polyblastidii</name>
    <dbReference type="NCBI Taxonomy" id="3110430"/>
    <lineage>
        <taxon>Bacteria</taxon>
        <taxon>Bacillati</taxon>
        <taxon>Actinomycetota</taxon>
        <taxon>Actinomycetes</taxon>
        <taxon>Kitasatosporales</taxon>
        <taxon>Streptomycetaceae</taxon>
        <taxon>Actinacidiphila</taxon>
    </lineage>
</organism>
<comment type="caution">
    <text evidence="1">The sequence shown here is derived from an EMBL/GenBank/DDBJ whole genome shotgun (WGS) entry which is preliminary data.</text>
</comment>
<evidence type="ECO:0008006" key="3">
    <source>
        <dbReference type="Google" id="ProtNLM"/>
    </source>
</evidence>
<sequence>MQIAELLGWLATLSTDPFERRATQPTCDHDPRPWWTDAPGEGSTEFLRRLTHFTTTHVYETQRPLLDALLHELGVPQDALAALLHLMGLHPDQEQDVVHRWAHQVGPHRSAGGQQDLPHYMAYKRVQSVCTDVLRAASRLAESQEAPGTPEGDRRARGAAAAVRKALLAAREPLGLTQTPRFEAVEAVYQEWWRARDK</sequence>
<evidence type="ECO:0000313" key="2">
    <source>
        <dbReference type="Proteomes" id="UP001344658"/>
    </source>
</evidence>
<keyword evidence="2" id="KW-1185">Reference proteome</keyword>
<proteinExistence type="predicted"/>
<reference evidence="1 2" key="1">
    <citation type="submission" date="2023-12" db="EMBL/GenBank/DDBJ databases">
        <title>Streptomyces sp. V4-01.</title>
        <authorList>
            <person name="Somphong A."/>
            <person name="Phongsopitanun W."/>
        </authorList>
    </citation>
    <scope>NUCLEOTIDE SEQUENCE [LARGE SCALE GENOMIC DNA]</scope>
    <source>
        <strain evidence="1 2">V4-01</strain>
    </source>
</reference>
<protein>
    <recommendedName>
        <fullName evidence="3">HD domain-containing protein</fullName>
    </recommendedName>
</protein>
<dbReference type="RefSeq" id="WP_330799445.1">
    <property type="nucleotide sequence ID" value="NZ_JAZEWV010000033.1"/>
</dbReference>
<name>A0ABU7PIU4_9ACTN</name>
<accession>A0ABU7PIU4</accession>
<gene>
    <name evidence="1" type="ORF">V2S66_27730</name>
</gene>
<evidence type="ECO:0000313" key="1">
    <source>
        <dbReference type="EMBL" id="MEE4545747.1"/>
    </source>
</evidence>